<dbReference type="Proteomes" id="UP001229486">
    <property type="component" value="Unassembled WGS sequence"/>
</dbReference>
<dbReference type="InterPro" id="IPR023696">
    <property type="entry name" value="Ureohydrolase_dom_sf"/>
</dbReference>
<comment type="similarity">
    <text evidence="5 8 9">Belongs to the arginase family.</text>
</comment>
<evidence type="ECO:0000256" key="6">
    <source>
        <dbReference type="NCBIfam" id="TIGR01227"/>
    </source>
</evidence>
<evidence type="ECO:0000313" key="11">
    <source>
        <dbReference type="EMBL" id="MDP9648864.1"/>
    </source>
</evidence>
<dbReference type="InterPro" id="IPR006035">
    <property type="entry name" value="Ureohydrolase"/>
</dbReference>
<dbReference type="PRINTS" id="PR00116">
    <property type="entry name" value="ARGINASE"/>
</dbReference>
<dbReference type="EMBL" id="JAURTK010000005">
    <property type="protein sequence ID" value="MDP9648864.1"/>
    <property type="molecule type" value="Genomic_DNA"/>
</dbReference>
<comment type="catalytic activity">
    <reaction evidence="5">
        <text>N-formimidoyl-L-glutamate + H2O = formamide + L-glutamate</text>
        <dbReference type="Rhea" id="RHEA:22492"/>
        <dbReference type="ChEBI" id="CHEBI:15377"/>
        <dbReference type="ChEBI" id="CHEBI:16397"/>
        <dbReference type="ChEBI" id="CHEBI:29985"/>
        <dbReference type="ChEBI" id="CHEBI:58928"/>
        <dbReference type="EC" id="3.5.3.8"/>
    </reaction>
</comment>
<dbReference type="Gene3D" id="3.40.800.10">
    <property type="entry name" value="Ureohydrolase domain"/>
    <property type="match status" value="1"/>
</dbReference>
<evidence type="ECO:0000256" key="3">
    <source>
        <dbReference type="ARBA" id="ARBA00022808"/>
    </source>
</evidence>
<dbReference type="PANTHER" id="PTHR11358">
    <property type="entry name" value="ARGINASE/AGMATINASE"/>
    <property type="match status" value="1"/>
</dbReference>
<dbReference type="GO" id="GO:0033389">
    <property type="term" value="P:putrescine biosynthetic process from arginine, via agmatine"/>
    <property type="evidence" value="ECO:0007669"/>
    <property type="project" value="TreeGrafter"/>
</dbReference>
<dbReference type="NCBIfam" id="TIGR01227">
    <property type="entry name" value="hutG"/>
    <property type="match status" value="1"/>
</dbReference>
<dbReference type="HAMAP" id="MF_00737">
    <property type="entry name" value="Formimidoylglutam"/>
    <property type="match status" value="1"/>
</dbReference>
<dbReference type="PROSITE" id="PS51409">
    <property type="entry name" value="ARGINASE_2"/>
    <property type="match status" value="1"/>
</dbReference>
<evidence type="ECO:0000256" key="4">
    <source>
        <dbReference type="ARBA" id="ARBA00023211"/>
    </source>
</evidence>
<evidence type="ECO:0000256" key="8">
    <source>
        <dbReference type="PROSITE-ProRule" id="PRU00742"/>
    </source>
</evidence>
<dbReference type="CDD" id="cd09988">
    <property type="entry name" value="Formimidoylglutamase"/>
    <property type="match status" value="1"/>
</dbReference>
<dbReference type="Pfam" id="PF00491">
    <property type="entry name" value="Arginase"/>
    <property type="match status" value="1"/>
</dbReference>
<dbReference type="PIRSF" id="PIRSF036979">
    <property type="entry name" value="Arginase"/>
    <property type="match status" value="1"/>
</dbReference>
<feature type="binding site" evidence="5">
    <location>
        <position position="254"/>
    </location>
    <ligand>
        <name>Mn(2+)</name>
        <dbReference type="ChEBI" id="CHEBI:29035"/>
        <label>2</label>
    </ligand>
</feature>
<dbReference type="InterPro" id="IPR020855">
    <property type="entry name" value="Ureohydrolase_Mn_BS"/>
</dbReference>
<evidence type="ECO:0000256" key="9">
    <source>
        <dbReference type="RuleBase" id="RU003684"/>
    </source>
</evidence>
<evidence type="ECO:0000256" key="10">
    <source>
        <dbReference type="SAM" id="MobiDB-lite"/>
    </source>
</evidence>
<evidence type="ECO:0000256" key="2">
    <source>
        <dbReference type="ARBA" id="ARBA00022801"/>
    </source>
</evidence>
<dbReference type="GO" id="GO:0030145">
    <property type="term" value="F:manganese ion binding"/>
    <property type="evidence" value="ECO:0007669"/>
    <property type="project" value="UniProtKB-UniRule"/>
</dbReference>
<comment type="cofactor">
    <cofactor evidence="5 7">
        <name>Mn(2+)</name>
        <dbReference type="ChEBI" id="CHEBI:29035"/>
    </cofactor>
    <text evidence="5 7">Binds 2 manganese ions per subunit.</text>
</comment>
<dbReference type="PANTHER" id="PTHR11358:SF35">
    <property type="entry name" value="FORMIMIDOYLGLUTAMASE"/>
    <property type="match status" value="1"/>
</dbReference>
<keyword evidence="2 5" id="KW-0378">Hydrolase</keyword>
<organism evidence="11 12">
    <name type="scientific">Paraburkholderia caledonica</name>
    <dbReference type="NCBI Taxonomy" id="134536"/>
    <lineage>
        <taxon>Bacteria</taxon>
        <taxon>Pseudomonadati</taxon>
        <taxon>Pseudomonadota</taxon>
        <taxon>Betaproteobacteria</taxon>
        <taxon>Burkholderiales</taxon>
        <taxon>Burkholderiaceae</taxon>
        <taxon>Paraburkholderia</taxon>
    </lineage>
</organism>
<comment type="caution">
    <text evidence="11">The sequence shown here is derived from an EMBL/GenBank/DDBJ whole genome shotgun (WGS) entry which is preliminary data.</text>
</comment>
<dbReference type="GO" id="GO:0019556">
    <property type="term" value="P:L-histidine catabolic process to glutamate and formamide"/>
    <property type="evidence" value="ECO:0007669"/>
    <property type="project" value="UniProtKB-UniRule"/>
</dbReference>
<comment type="pathway">
    <text evidence="5">Amino-acid degradation; L-histidine degradation into L-glutamate; L-glutamate from N-formimidoyl-L-glutamate (hydrolase route): step 1/1.</text>
</comment>
<dbReference type="PROSITE" id="PS01053">
    <property type="entry name" value="ARGINASE_1"/>
    <property type="match status" value="1"/>
</dbReference>
<dbReference type="GO" id="GO:0008783">
    <property type="term" value="F:agmatinase activity"/>
    <property type="evidence" value="ECO:0007669"/>
    <property type="project" value="TreeGrafter"/>
</dbReference>
<dbReference type="RefSeq" id="WP_392394485.1">
    <property type="nucleotide sequence ID" value="NZ_JAURTK010000005.1"/>
</dbReference>
<feature type="binding site" evidence="7">
    <location>
        <position position="165"/>
    </location>
    <ligand>
        <name>Mn(2+)</name>
        <dbReference type="ChEBI" id="CHEBI:29035"/>
        <label>1</label>
    </ligand>
</feature>
<reference evidence="11" key="1">
    <citation type="submission" date="2023-07" db="EMBL/GenBank/DDBJ databases">
        <title>Sorghum-associated microbial communities from plants grown in Nebraska, USA.</title>
        <authorList>
            <person name="Schachtman D."/>
        </authorList>
    </citation>
    <scope>NUCLEOTIDE SEQUENCE</scope>
    <source>
        <strain evidence="11">DS1061</strain>
    </source>
</reference>
<accession>A0AB73IGA1</accession>
<feature type="binding site" evidence="7">
    <location>
        <position position="256"/>
    </location>
    <ligand>
        <name>Mn(2+)</name>
        <dbReference type="ChEBI" id="CHEBI:29035"/>
        <label>1</label>
    </ligand>
</feature>
<feature type="binding site" evidence="5">
    <location>
        <position position="256"/>
    </location>
    <ligand>
        <name>Mn(2+)</name>
        <dbReference type="ChEBI" id="CHEBI:29035"/>
        <label>2</label>
    </ligand>
</feature>
<feature type="binding site" evidence="5">
    <location>
        <position position="165"/>
    </location>
    <ligand>
        <name>Mn(2+)</name>
        <dbReference type="ChEBI" id="CHEBI:29035"/>
        <label>2</label>
    </ligand>
</feature>
<feature type="binding site" evidence="5 7">
    <location>
        <position position="167"/>
    </location>
    <ligand>
        <name>Mn(2+)</name>
        <dbReference type="ChEBI" id="CHEBI:29035"/>
        <label>1</label>
    </ligand>
</feature>
<name>A0AB73IGA1_9BURK</name>
<keyword evidence="3 5" id="KW-0369">Histidine metabolism</keyword>
<evidence type="ECO:0000256" key="5">
    <source>
        <dbReference type="HAMAP-Rule" id="MF_00737"/>
    </source>
</evidence>
<feature type="binding site" evidence="5 7">
    <location>
        <position position="254"/>
    </location>
    <ligand>
        <name>Mn(2+)</name>
        <dbReference type="ChEBI" id="CHEBI:29035"/>
        <label>1</label>
    </ligand>
</feature>
<dbReference type="SUPFAM" id="SSF52768">
    <property type="entry name" value="Arginase/deacetylase"/>
    <property type="match status" value="1"/>
</dbReference>
<evidence type="ECO:0000256" key="7">
    <source>
        <dbReference type="PIRSR" id="PIRSR036979-1"/>
    </source>
</evidence>
<dbReference type="EC" id="3.5.3.8" evidence="5 6"/>
<protein>
    <recommendedName>
        <fullName evidence="5 6">Formimidoylglutamase</fullName>
        <ecNumber evidence="5 6">3.5.3.8</ecNumber>
    </recommendedName>
    <alternativeName>
        <fullName evidence="5">Formiminoglutamase</fullName>
    </alternativeName>
    <alternativeName>
        <fullName evidence="5">Formiminoglutamate hydrolase</fullName>
    </alternativeName>
</protein>
<evidence type="ECO:0000313" key="12">
    <source>
        <dbReference type="Proteomes" id="UP001229486"/>
    </source>
</evidence>
<keyword evidence="1 5" id="KW-0479">Metal-binding</keyword>
<feature type="binding site" evidence="5">
    <location>
        <position position="163"/>
    </location>
    <ligand>
        <name>Mn(2+)</name>
        <dbReference type="ChEBI" id="CHEBI:29035"/>
        <label>2</label>
    </ligand>
</feature>
<feature type="binding site" evidence="5 7">
    <location>
        <position position="163"/>
    </location>
    <ligand>
        <name>Mn(2+)</name>
        <dbReference type="ChEBI" id="CHEBI:29035"/>
        <label>1</label>
    </ligand>
</feature>
<dbReference type="InterPro" id="IPR005923">
    <property type="entry name" value="HutG"/>
</dbReference>
<sequence length="322" mass="34639">MRVPFDGKVWAGRSDDGEPGDTRRVFNQVTPFGSAQQVQRDVPVIVGFSSDEGVRRNQGRIGAAHAPKELRRVLAGLPAKAAIAALADAGDVVCDDGDLEAAQAELAHVVSEVLASGARPLVFGGGHEVAWGTYSGLRLHQQREAGNQATLLISRELLIINFDAHFDLRQKRPANSGTPFDQIALDCVERGVSFNYVCFGISDLGNTASLFSHAERLGVHYVLDVDMQETQLPQRLNELQKLLDAADDVYLTIDLDVLPAATAPGVSAPAALGVPLSVVEAMVLRVRASGKLRASDIAEYNPTLDQDRRTARAAARLAYRLL</sequence>
<proteinExistence type="inferred from homology"/>
<feature type="region of interest" description="Disordered" evidence="10">
    <location>
        <begin position="1"/>
        <end position="22"/>
    </location>
</feature>
<feature type="binding site" evidence="5 7">
    <location>
        <position position="127"/>
    </location>
    <ligand>
        <name>Mn(2+)</name>
        <dbReference type="ChEBI" id="CHEBI:29035"/>
        <label>1</label>
    </ligand>
</feature>
<gene>
    <name evidence="5" type="primary">hutG</name>
    <name evidence="11" type="ORF">J2793_004330</name>
</gene>
<dbReference type="GO" id="GO:0050415">
    <property type="term" value="F:formimidoylglutamase activity"/>
    <property type="evidence" value="ECO:0007669"/>
    <property type="project" value="UniProtKB-UniRule"/>
</dbReference>
<dbReference type="AlphaFoldDB" id="A0AB73IGA1"/>
<keyword evidence="4 5" id="KW-0464">Manganese</keyword>
<feature type="compositionally biased region" description="Basic and acidic residues" evidence="10">
    <location>
        <begin position="13"/>
        <end position="22"/>
    </location>
</feature>
<evidence type="ECO:0000256" key="1">
    <source>
        <dbReference type="ARBA" id="ARBA00022723"/>
    </source>
</evidence>
<comment type="function">
    <text evidence="5">Catalyzes the conversion of N-formimidoyl-L-glutamate to L-glutamate and formamide.</text>
</comment>